<evidence type="ECO:0000256" key="2">
    <source>
        <dbReference type="ARBA" id="ARBA00007639"/>
    </source>
</evidence>
<dbReference type="GO" id="GO:0030313">
    <property type="term" value="C:cell envelope"/>
    <property type="evidence" value="ECO:0007669"/>
    <property type="project" value="UniProtKB-SubCell"/>
</dbReference>
<dbReference type="PANTHER" id="PTHR46847:SF1">
    <property type="entry name" value="D-ALLOSE-BINDING PERIPLASMIC PROTEIN-RELATED"/>
    <property type="match status" value="1"/>
</dbReference>
<dbReference type="EMBL" id="DVJJ01000154">
    <property type="protein sequence ID" value="HIS65706.1"/>
    <property type="molecule type" value="Genomic_DNA"/>
</dbReference>
<keyword evidence="3" id="KW-0732">Signal</keyword>
<gene>
    <name evidence="5" type="ORF">IAA83_10135</name>
</gene>
<feature type="domain" description="Periplasmic binding protein" evidence="4">
    <location>
        <begin position="33"/>
        <end position="289"/>
    </location>
</feature>
<reference evidence="5" key="2">
    <citation type="journal article" date="2021" name="PeerJ">
        <title>Extensive microbial diversity within the chicken gut microbiome revealed by metagenomics and culture.</title>
        <authorList>
            <person name="Gilroy R."/>
            <person name="Ravi A."/>
            <person name="Getino M."/>
            <person name="Pursley I."/>
            <person name="Horton D.L."/>
            <person name="Alikhan N.F."/>
            <person name="Baker D."/>
            <person name="Gharbi K."/>
            <person name="Hall N."/>
            <person name="Watson M."/>
            <person name="Adriaenssens E.M."/>
            <person name="Foster-Nyarko E."/>
            <person name="Jarju S."/>
            <person name="Secka A."/>
            <person name="Antonio M."/>
            <person name="Oren A."/>
            <person name="Chaudhuri R.R."/>
            <person name="La Ragione R."/>
            <person name="Hildebrand F."/>
            <person name="Pallen M.J."/>
        </authorList>
    </citation>
    <scope>NUCLEOTIDE SEQUENCE</scope>
    <source>
        <strain evidence="5">ChiBcec16-1751</strain>
    </source>
</reference>
<proteinExistence type="inferred from homology"/>
<evidence type="ECO:0000256" key="1">
    <source>
        <dbReference type="ARBA" id="ARBA00004196"/>
    </source>
</evidence>
<evidence type="ECO:0000259" key="4">
    <source>
        <dbReference type="Pfam" id="PF13407"/>
    </source>
</evidence>
<name>A0A9D1JTZ7_9FIRM</name>
<comment type="caution">
    <text evidence="5">The sequence shown here is derived from an EMBL/GenBank/DDBJ whole genome shotgun (WGS) entry which is preliminary data.</text>
</comment>
<dbReference type="SUPFAM" id="SSF53822">
    <property type="entry name" value="Periplasmic binding protein-like I"/>
    <property type="match status" value="1"/>
</dbReference>
<dbReference type="GO" id="GO:0030246">
    <property type="term" value="F:carbohydrate binding"/>
    <property type="evidence" value="ECO:0007669"/>
    <property type="project" value="UniProtKB-ARBA"/>
</dbReference>
<evidence type="ECO:0000313" key="6">
    <source>
        <dbReference type="Proteomes" id="UP000886741"/>
    </source>
</evidence>
<accession>A0A9D1JTZ7</accession>
<dbReference type="InterPro" id="IPR028082">
    <property type="entry name" value="Peripla_BP_I"/>
</dbReference>
<evidence type="ECO:0000256" key="3">
    <source>
        <dbReference type="ARBA" id="ARBA00022729"/>
    </source>
</evidence>
<comment type="similarity">
    <text evidence="2">Belongs to the bacterial solute-binding protein 2 family.</text>
</comment>
<dbReference type="CDD" id="cd20006">
    <property type="entry name" value="PBP1_ABC_sugar_binding-like"/>
    <property type="match status" value="1"/>
</dbReference>
<evidence type="ECO:0000313" key="5">
    <source>
        <dbReference type="EMBL" id="HIS65706.1"/>
    </source>
</evidence>
<dbReference type="InterPro" id="IPR025997">
    <property type="entry name" value="SBP_2_dom"/>
</dbReference>
<dbReference type="AlphaFoldDB" id="A0A9D1JTZ7"/>
<protein>
    <submittedName>
        <fullName evidence="5">Substrate-binding domain-containing protein</fullName>
    </submittedName>
</protein>
<organism evidence="5 6">
    <name type="scientific">Candidatus Avoscillospira avistercoris</name>
    <dbReference type="NCBI Taxonomy" id="2840707"/>
    <lineage>
        <taxon>Bacteria</taxon>
        <taxon>Bacillati</taxon>
        <taxon>Bacillota</taxon>
        <taxon>Clostridia</taxon>
        <taxon>Eubacteriales</taxon>
        <taxon>Oscillospiraceae</taxon>
        <taxon>Oscillospiraceae incertae sedis</taxon>
        <taxon>Candidatus Avoscillospira</taxon>
    </lineage>
</organism>
<comment type="subcellular location">
    <subcellularLocation>
        <location evidence="1">Cell envelope</location>
    </subcellularLocation>
</comment>
<dbReference type="PANTHER" id="PTHR46847">
    <property type="entry name" value="D-ALLOSE-BINDING PERIPLASMIC PROTEIN-RELATED"/>
    <property type="match status" value="1"/>
</dbReference>
<dbReference type="Gene3D" id="3.40.50.2300">
    <property type="match status" value="2"/>
</dbReference>
<dbReference type="Proteomes" id="UP000886741">
    <property type="component" value="Unassembled WGS sequence"/>
</dbReference>
<dbReference type="Pfam" id="PF13407">
    <property type="entry name" value="Peripla_BP_4"/>
    <property type="match status" value="1"/>
</dbReference>
<sequence length="319" mass="34611">MRYRKLIVCLLLCTLVGLLAFRFTGGQEDRVRIALVLKTTVETAEFWGEVLDGVDSAVEELGVEVTVTGSDSESAVDQQIAVMEEVIATRPDAIILVASDYDRLVDVTREAVAAGIDVITMDSDVNTDVRTTFVASDNYEIGRSLGAQLLENLDSGPVAILTHSSYSSSGIQRVEGALDALAECPDVEVVGVYDCENSRDNAAAIARELLEQYPDLRGFVCANEVCNLAVAQVLTEQGLGGQLTVVGCDNSRQQIQYLEQGVIQSIIIQQPFNMGYAAVEQAVRVVRGQSVPAFTEIPCVTITQDNMYNSDNQKLLFPF</sequence>
<reference evidence="5" key="1">
    <citation type="submission" date="2020-10" db="EMBL/GenBank/DDBJ databases">
        <authorList>
            <person name="Gilroy R."/>
        </authorList>
    </citation>
    <scope>NUCLEOTIDE SEQUENCE</scope>
    <source>
        <strain evidence="5">ChiBcec16-1751</strain>
    </source>
</reference>